<dbReference type="Pfam" id="PF08501">
    <property type="entry name" value="Shikimate_dh_N"/>
    <property type="match status" value="1"/>
</dbReference>
<dbReference type="GO" id="GO:0004764">
    <property type="term" value="F:shikimate 3-dehydrogenase (NADP+) activity"/>
    <property type="evidence" value="ECO:0007669"/>
    <property type="project" value="InterPro"/>
</dbReference>
<keyword evidence="3" id="KW-1185">Reference proteome</keyword>
<sequence length="306" mass="33276">MLHRLALATAAAAAGAAWLYLRPRRERRGASPPDAVEVAISPHTRFILSTSGRGSSARRYRTLLREMLHLDVVYMPISSPDGKIDPQCFAWALRGLNAIGGAISKDIKGTVAAYLDEVDPLAARVGAVNTVVRRGDRLVGYNTDALGFEQAIREGMAGREVRTAVCYGYGGVSAVVVAVLHRMGIQVLITGRRREAAALRAKELAASPFREGDRADLFINSAPIGDSSLEDVPNFLEALQGAICCFDHEMPGKKLRQYCEANGVVHIPGTSMYWPQMSAQWTLFLDGIVEAERVPALLREADSRVF</sequence>
<comment type="caution">
    <text evidence="2">The sequence shown here is derived from an EMBL/GenBank/DDBJ whole genome shotgun (WGS) entry which is preliminary data.</text>
</comment>
<evidence type="ECO:0000259" key="1">
    <source>
        <dbReference type="Pfam" id="PF08501"/>
    </source>
</evidence>
<proteinExistence type="predicted"/>
<feature type="domain" description="Shikimate dehydrogenase substrate binding N-terminal" evidence="1">
    <location>
        <begin position="66"/>
        <end position="131"/>
    </location>
</feature>
<dbReference type="Gene3D" id="3.40.50.720">
    <property type="entry name" value="NAD(P)-binding Rossmann-like Domain"/>
    <property type="match status" value="1"/>
</dbReference>
<organism evidence="2 3">
    <name type="scientific">Prymnesium parvum</name>
    <name type="common">Toxic golden alga</name>
    <dbReference type="NCBI Taxonomy" id="97485"/>
    <lineage>
        <taxon>Eukaryota</taxon>
        <taxon>Haptista</taxon>
        <taxon>Haptophyta</taxon>
        <taxon>Prymnesiophyceae</taxon>
        <taxon>Prymnesiales</taxon>
        <taxon>Prymnesiaceae</taxon>
        <taxon>Prymnesium</taxon>
    </lineage>
</organism>
<name>A0AB34IMC5_PRYPA</name>
<evidence type="ECO:0000313" key="2">
    <source>
        <dbReference type="EMBL" id="KAL1500405.1"/>
    </source>
</evidence>
<dbReference type="PANTHER" id="PTHR21089:SF1">
    <property type="entry name" value="BIFUNCTIONAL 3-DEHYDROQUINATE DEHYDRATASE_SHIKIMATE DEHYDROGENASE, CHLOROPLASTIC"/>
    <property type="match status" value="1"/>
</dbReference>
<dbReference type="GO" id="GO:0019632">
    <property type="term" value="P:shikimate metabolic process"/>
    <property type="evidence" value="ECO:0007669"/>
    <property type="project" value="TreeGrafter"/>
</dbReference>
<dbReference type="Proteomes" id="UP001515480">
    <property type="component" value="Unassembled WGS sequence"/>
</dbReference>
<protein>
    <recommendedName>
        <fullName evidence="1">Shikimate dehydrogenase substrate binding N-terminal domain-containing protein</fullName>
    </recommendedName>
</protein>
<dbReference type="InterPro" id="IPR022893">
    <property type="entry name" value="Shikimate_DH_fam"/>
</dbReference>
<dbReference type="Gene3D" id="3.40.50.10860">
    <property type="entry name" value="Leucine Dehydrogenase, chain A, domain 1"/>
    <property type="match status" value="1"/>
</dbReference>
<dbReference type="InterPro" id="IPR036291">
    <property type="entry name" value="NAD(P)-bd_dom_sf"/>
</dbReference>
<dbReference type="InterPro" id="IPR046346">
    <property type="entry name" value="Aminoacid_DH-like_N_sf"/>
</dbReference>
<gene>
    <name evidence="2" type="ORF">AB1Y20_013062</name>
</gene>
<reference evidence="2 3" key="1">
    <citation type="journal article" date="2024" name="Science">
        <title>Giant polyketide synthase enzymes in the biosynthesis of giant marine polyether toxins.</title>
        <authorList>
            <person name="Fallon T.R."/>
            <person name="Shende V.V."/>
            <person name="Wierzbicki I.H."/>
            <person name="Pendleton A.L."/>
            <person name="Watervoot N.F."/>
            <person name="Auber R.P."/>
            <person name="Gonzalez D.J."/>
            <person name="Wisecaver J.H."/>
            <person name="Moore B.S."/>
        </authorList>
    </citation>
    <scope>NUCLEOTIDE SEQUENCE [LARGE SCALE GENOMIC DNA]</scope>
    <source>
        <strain evidence="2 3">12B1</strain>
    </source>
</reference>
<dbReference type="PANTHER" id="PTHR21089">
    <property type="entry name" value="SHIKIMATE DEHYDROGENASE"/>
    <property type="match status" value="1"/>
</dbReference>
<accession>A0AB34IMC5</accession>
<dbReference type="AlphaFoldDB" id="A0AB34IMC5"/>
<dbReference type="SUPFAM" id="SSF51735">
    <property type="entry name" value="NAD(P)-binding Rossmann-fold domains"/>
    <property type="match status" value="1"/>
</dbReference>
<dbReference type="InterPro" id="IPR013708">
    <property type="entry name" value="Shikimate_DH-bd_N"/>
</dbReference>
<dbReference type="GO" id="GO:0009423">
    <property type="term" value="P:chorismate biosynthetic process"/>
    <property type="evidence" value="ECO:0007669"/>
    <property type="project" value="TreeGrafter"/>
</dbReference>
<dbReference type="EMBL" id="JBGBPQ010000023">
    <property type="protein sequence ID" value="KAL1500405.1"/>
    <property type="molecule type" value="Genomic_DNA"/>
</dbReference>
<dbReference type="SUPFAM" id="SSF53223">
    <property type="entry name" value="Aminoacid dehydrogenase-like, N-terminal domain"/>
    <property type="match status" value="1"/>
</dbReference>
<evidence type="ECO:0000313" key="3">
    <source>
        <dbReference type="Proteomes" id="UP001515480"/>
    </source>
</evidence>